<gene>
    <name evidence="2" type="ORF">LR48_Vigan10g062400</name>
</gene>
<evidence type="ECO:0000313" key="3">
    <source>
        <dbReference type="Proteomes" id="UP000053144"/>
    </source>
</evidence>
<protein>
    <recommendedName>
        <fullName evidence="4">Integrase catalytic domain-containing protein</fullName>
    </recommendedName>
</protein>
<organism evidence="2 3">
    <name type="scientific">Phaseolus angularis</name>
    <name type="common">Azuki bean</name>
    <name type="synonym">Vigna angularis</name>
    <dbReference type="NCBI Taxonomy" id="3914"/>
    <lineage>
        <taxon>Eukaryota</taxon>
        <taxon>Viridiplantae</taxon>
        <taxon>Streptophyta</taxon>
        <taxon>Embryophyta</taxon>
        <taxon>Tracheophyta</taxon>
        <taxon>Spermatophyta</taxon>
        <taxon>Magnoliopsida</taxon>
        <taxon>eudicotyledons</taxon>
        <taxon>Gunneridae</taxon>
        <taxon>Pentapetalae</taxon>
        <taxon>rosids</taxon>
        <taxon>fabids</taxon>
        <taxon>Fabales</taxon>
        <taxon>Fabaceae</taxon>
        <taxon>Papilionoideae</taxon>
        <taxon>50 kb inversion clade</taxon>
        <taxon>NPAAA clade</taxon>
        <taxon>indigoferoid/millettioid clade</taxon>
        <taxon>Phaseoleae</taxon>
        <taxon>Vigna</taxon>
    </lineage>
</organism>
<feature type="coiled-coil region" evidence="1">
    <location>
        <begin position="66"/>
        <end position="98"/>
    </location>
</feature>
<reference evidence="3" key="1">
    <citation type="journal article" date="2015" name="Proc. Natl. Acad. Sci. U.S.A.">
        <title>Genome sequencing of adzuki bean (Vigna angularis) provides insight into high starch and low fat accumulation and domestication.</title>
        <authorList>
            <person name="Yang K."/>
            <person name="Tian Z."/>
            <person name="Chen C."/>
            <person name="Luo L."/>
            <person name="Zhao B."/>
            <person name="Wang Z."/>
            <person name="Yu L."/>
            <person name="Li Y."/>
            <person name="Sun Y."/>
            <person name="Li W."/>
            <person name="Chen Y."/>
            <person name="Li Y."/>
            <person name="Zhang Y."/>
            <person name="Ai D."/>
            <person name="Zhao J."/>
            <person name="Shang C."/>
            <person name="Ma Y."/>
            <person name="Wu B."/>
            <person name="Wang M."/>
            <person name="Gao L."/>
            <person name="Sun D."/>
            <person name="Zhang P."/>
            <person name="Guo F."/>
            <person name="Wang W."/>
            <person name="Li Y."/>
            <person name="Wang J."/>
            <person name="Varshney R.K."/>
            <person name="Wang J."/>
            <person name="Ling H.Q."/>
            <person name="Wan P."/>
        </authorList>
    </citation>
    <scope>NUCLEOTIDE SEQUENCE</scope>
    <source>
        <strain evidence="3">cv. Jingnong 6</strain>
    </source>
</reference>
<dbReference type="EMBL" id="CM003380">
    <property type="protein sequence ID" value="KOM54732.1"/>
    <property type="molecule type" value="Genomic_DNA"/>
</dbReference>
<dbReference type="Gene3D" id="3.30.420.10">
    <property type="entry name" value="Ribonuclease H-like superfamily/Ribonuclease H"/>
    <property type="match status" value="1"/>
</dbReference>
<dbReference type="Proteomes" id="UP000053144">
    <property type="component" value="Chromosome 10"/>
</dbReference>
<dbReference type="OMA" id="CADSPQN"/>
<evidence type="ECO:0008006" key="4">
    <source>
        <dbReference type="Google" id="ProtNLM"/>
    </source>
</evidence>
<dbReference type="AlphaFoldDB" id="A0A0L9VIJ7"/>
<name>A0A0L9VIJ7_PHAAN</name>
<evidence type="ECO:0000256" key="1">
    <source>
        <dbReference type="SAM" id="Coils"/>
    </source>
</evidence>
<evidence type="ECO:0000313" key="2">
    <source>
        <dbReference type="EMBL" id="KOM54732.1"/>
    </source>
</evidence>
<keyword evidence="1" id="KW-0175">Coiled coil</keyword>
<dbReference type="GO" id="GO:0003676">
    <property type="term" value="F:nucleic acid binding"/>
    <property type="evidence" value="ECO:0007669"/>
    <property type="project" value="InterPro"/>
</dbReference>
<dbReference type="Gramene" id="KOM54732">
    <property type="protein sequence ID" value="KOM54732"/>
    <property type="gene ID" value="LR48_Vigan10g062400"/>
</dbReference>
<proteinExistence type="predicted"/>
<sequence length="101" mass="11604">MCFCSEQPRGWKTVLPWAEYWYNTSYQAAARCSPFEIVYGRSPPALSRFIPGETAVETVAQDLITRDEALRQLQQHLKQAQEAMVQQANKKRREADIKVGD</sequence>
<dbReference type="InterPro" id="IPR036397">
    <property type="entry name" value="RNaseH_sf"/>
</dbReference>
<accession>A0A0L9VIJ7</accession>